<reference evidence="1" key="1">
    <citation type="submission" date="2023-06" db="EMBL/GenBank/DDBJ databases">
        <title>Male Hemibagrus guttatus genome.</title>
        <authorList>
            <person name="Bian C."/>
        </authorList>
    </citation>
    <scope>NUCLEOTIDE SEQUENCE</scope>
    <source>
        <strain evidence="1">Male_cb2023</strain>
        <tissue evidence="1">Muscle</tissue>
    </source>
</reference>
<sequence length="166" mass="18417">MSNSFALLSEAPAEKPERALVIGNSILRHVKLARPLGAPAGQQCHRPHPCSEPWAHEEYQSIRCPWRSDGIGPASSYVFTVEARAIGFSLPGKATENYCHSCLTLRVTLHYAQESLVVLALVYYRLAVNLIDHHLMEELHLHTLPCETPLRVMAVDICPIGKGLIM</sequence>
<evidence type="ECO:0000313" key="2">
    <source>
        <dbReference type="Proteomes" id="UP001274896"/>
    </source>
</evidence>
<protein>
    <submittedName>
        <fullName evidence="1">Uncharacterized protein</fullName>
    </submittedName>
</protein>
<name>A0AAE0QMW1_9TELE</name>
<evidence type="ECO:0000313" key="1">
    <source>
        <dbReference type="EMBL" id="KAK3525980.1"/>
    </source>
</evidence>
<keyword evidence="2" id="KW-1185">Reference proteome</keyword>
<proteinExistence type="predicted"/>
<dbReference type="Proteomes" id="UP001274896">
    <property type="component" value="Unassembled WGS sequence"/>
</dbReference>
<dbReference type="AlphaFoldDB" id="A0AAE0QMW1"/>
<accession>A0AAE0QMW1</accession>
<comment type="caution">
    <text evidence="1">The sequence shown here is derived from an EMBL/GenBank/DDBJ whole genome shotgun (WGS) entry which is preliminary data.</text>
</comment>
<dbReference type="EMBL" id="JAUCMX010000013">
    <property type="protein sequence ID" value="KAK3525980.1"/>
    <property type="molecule type" value="Genomic_DNA"/>
</dbReference>
<organism evidence="1 2">
    <name type="scientific">Hemibagrus guttatus</name>
    <dbReference type="NCBI Taxonomy" id="175788"/>
    <lineage>
        <taxon>Eukaryota</taxon>
        <taxon>Metazoa</taxon>
        <taxon>Chordata</taxon>
        <taxon>Craniata</taxon>
        <taxon>Vertebrata</taxon>
        <taxon>Euteleostomi</taxon>
        <taxon>Actinopterygii</taxon>
        <taxon>Neopterygii</taxon>
        <taxon>Teleostei</taxon>
        <taxon>Ostariophysi</taxon>
        <taxon>Siluriformes</taxon>
        <taxon>Bagridae</taxon>
        <taxon>Hemibagrus</taxon>
    </lineage>
</organism>
<gene>
    <name evidence="1" type="ORF">QTP70_011773</name>
</gene>